<dbReference type="AlphaFoldDB" id="A0AAE3B8Q5"/>
<dbReference type="CDD" id="cd02440">
    <property type="entry name" value="AdoMet_MTases"/>
    <property type="match status" value="1"/>
</dbReference>
<comment type="caution">
    <text evidence="1">The sequence shown here is derived from an EMBL/GenBank/DDBJ whole genome shotgun (WGS) entry which is preliminary data.</text>
</comment>
<accession>A0AAE3B8Q5</accession>
<dbReference type="RefSeq" id="WP_203243625.1">
    <property type="nucleotide sequence ID" value="NZ_JAFBRH010000012.1"/>
</dbReference>
<dbReference type="InterPro" id="IPR029063">
    <property type="entry name" value="SAM-dependent_MTases_sf"/>
</dbReference>
<keyword evidence="2" id="KW-1185">Reference proteome</keyword>
<evidence type="ECO:0000313" key="1">
    <source>
        <dbReference type="EMBL" id="MBM1715921.1"/>
    </source>
</evidence>
<dbReference type="SUPFAM" id="SSF53335">
    <property type="entry name" value="S-adenosyl-L-methionine-dependent methyltransferases"/>
    <property type="match status" value="1"/>
</dbReference>
<dbReference type="Gene3D" id="3.40.50.150">
    <property type="entry name" value="Vaccinia Virus protein VP39"/>
    <property type="match status" value="1"/>
</dbReference>
<evidence type="ECO:0000313" key="2">
    <source>
        <dbReference type="Proteomes" id="UP000732193"/>
    </source>
</evidence>
<dbReference type="Pfam" id="PF13489">
    <property type="entry name" value="Methyltransf_23"/>
    <property type="match status" value="1"/>
</dbReference>
<sequence>MKPLKRLERYLSAIFTLGRIKGLAKDAQRGVEQIAPRVDHLENRAAQIERDLGAMQTSLDARQSHLEDADGRMHRLFEWTHRHENLAEELVADYRRESTILKRTGQSDSALLSRMFSDLSRRLDAAPKGQGAPKSAAPKTALPSTDGFDLFKDSFYHRLENQFRGAPEEIARRLKVYLPDVEAAWLRTGKLPAMDIGCGRGEWLGLLETHGIAGFGIDTNAVQIEEAKEAGLDVRLGDALQGLADQDDNSLSVITAHHLIEHLPFDAVAWITREAGRVLAPGGLLLFETPNTRNVLVGATTFHTDPTHLKPMPEQVMGVLFETAGFDPVDIRGLNPHERFNEFLGKPDFNDELAFLMFGPQDLAILGTKPKDA</sequence>
<protein>
    <submittedName>
        <fullName evidence="1">Class I SAM-dependent methyltransferase</fullName>
    </submittedName>
</protein>
<organism evidence="1 2">
    <name type="scientific">Sulfitobacter geojensis</name>
    <dbReference type="NCBI Taxonomy" id="1342299"/>
    <lineage>
        <taxon>Bacteria</taxon>
        <taxon>Pseudomonadati</taxon>
        <taxon>Pseudomonadota</taxon>
        <taxon>Alphaproteobacteria</taxon>
        <taxon>Rhodobacterales</taxon>
        <taxon>Roseobacteraceae</taxon>
        <taxon>Sulfitobacter</taxon>
    </lineage>
</organism>
<dbReference type="GO" id="GO:0032259">
    <property type="term" value="P:methylation"/>
    <property type="evidence" value="ECO:0007669"/>
    <property type="project" value="UniProtKB-KW"/>
</dbReference>
<dbReference type="Proteomes" id="UP000732193">
    <property type="component" value="Unassembled WGS sequence"/>
</dbReference>
<dbReference type="GO" id="GO:0008168">
    <property type="term" value="F:methyltransferase activity"/>
    <property type="evidence" value="ECO:0007669"/>
    <property type="project" value="UniProtKB-KW"/>
</dbReference>
<keyword evidence="1" id="KW-0489">Methyltransferase</keyword>
<dbReference type="EMBL" id="JAFBRM010000012">
    <property type="protein sequence ID" value="MBM1715921.1"/>
    <property type="molecule type" value="Genomic_DNA"/>
</dbReference>
<gene>
    <name evidence="1" type="ORF">JQV55_20290</name>
</gene>
<name>A0AAE3B8Q5_9RHOB</name>
<reference evidence="1 2" key="1">
    <citation type="submission" date="2021-01" db="EMBL/GenBank/DDBJ databases">
        <title>Diatom-associated Roseobacters Show Island Model of Population Structure.</title>
        <authorList>
            <person name="Qu L."/>
            <person name="Feng X."/>
            <person name="Chen Y."/>
            <person name="Li L."/>
            <person name="Wang X."/>
            <person name="Hu Z."/>
            <person name="Wang H."/>
            <person name="Luo H."/>
        </authorList>
    </citation>
    <scope>NUCLEOTIDE SEQUENCE [LARGE SCALE GENOMIC DNA]</scope>
    <source>
        <strain evidence="1 2">TR60-84</strain>
    </source>
</reference>
<proteinExistence type="predicted"/>
<keyword evidence="1" id="KW-0808">Transferase</keyword>